<sequence length="47" mass="5170">MSDQTVLYEAAEGIATVTLNRPDRMNSITDEMTMALHAAMQRADSDP</sequence>
<dbReference type="Proteomes" id="UP000649829">
    <property type="component" value="Unassembled WGS sequence"/>
</dbReference>
<dbReference type="SUPFAM" id="SSF52096">
    <property type="entry name" value="ClpP/crotonase"/>
    <property type="match status" value="1"/>
</dbReference>
<dbReference type="RefSeq" id="WP_211249948.1">
    <property type="nucleotide sequence ID" value="NZ_BMLF01000008.1"/>
</dbReference>
<keyword evidence="2" id="KW-1185">Reference proteome</keyword>
<accession>A0A917TAW1</accession>
<evidence type="ECO:0000313" key="2">
    <source>
        <dbReference type="Proteomes" id="UP000649829"/>
    </source>
</evidence>
<evidence type="ECO:0000313" key="1">
    <source>
        <dbReference type="EMBL" id="GGM16252.1"/>
    </source>
</evidence>
<reference evidence="1" key="2">
    <citation type="submission" date="2020-09" db="EMBL/GenBank/DDBJ databases">
        <authorList>
            <person name="Sun Q."/>
            <person name="Zhou Y."/>
        </authorList>
    </citation>
    <scope>NUCLEOTIDE SEQUENCE</scope>
    <source>
        <strain evidence="1">CGMCC 1.6293</strain>
    </source>
</reference>
<evidence type="ECO:0008006" key="3">
    <source>
        <dbReference type="Google" id="ProtNLM"/>
    </source>
</evidence>
<protein>
    <recommendedName>
        <fullName evidence="3">Enoyl-CoA hydratase</fullName>
    </recommendedName>
</protein>
<dbReference type="AlphaFoldDB" id="A0A917TAW1"/>
<comment type="caution">
    <text evidence="1">The sequence shown here is derived from an EMBL/GenBank/DDBJ whole genome shotgun (WGS) entry which is preliminary data.</text>
</comment>
<reference evidence="1" key="1">
    <citation type="journal article" date="2014" name="Int. J. Syst. Evol. Microbiol.">
        <title>Complete genome sequence of Corynebacterium casei LMG S-19264T (=DSM 44701T), isolated from a smear-ripened cheese.</title>
        <authorList>
            <consortium name="US DOE Joint Genome Institute (JGI-PGF)"/>
            <person name="Walter F."/>
            <person name="Albersmeier A."/>
            <person name="Kalinowski J."/>
            <person name="Ruckert C."/>
        </authorList>
    </citation>
    <scope>NUCLEOTIDE SEQUENCE</scope>
    <source>
        <strain evidence="1">CGMCC 1.6293</strain>
    </source>
</reference>
<proteinExistence type="predicted"/>
<dbReference type="EMBL" id="BMLF01000008">
    <property type="protein sequence ID" value="GGM16252.1"/>
    <property type="molecule type" value="Genomic_DNA"/>
</dbReference>
<dbReference type="InterPro" id="IPR029045">
    <property type="entry name" value="ClpP/crotonase-like_dom_sf"/>
</dbReference>
<dbReference type="Gene3D" id="3.30.300.220">
    <property type="match status" value="1"/>
</dbReference>
<organism evidence="1 2">
    <name type="scientific">Pseudooceanicola nanhaiensis</name>
    <dbReference type="NCBI Taxonomy" id="375761"/>
    <lineage>
        <taxon>Bacteria</taxon>
        <taxon>Pseudomonadati</taxon>
        <taxon>Pseudomonadota</taxon>
        <taxon>Alphaproteobacteria</taxon>
        <taxon>Rhodobacterales</taxon>
        <taxon>Paracoccaceae</taxon>
        <taxon>Pseudooceanicola</taxon>
    </lineage>
</organism>
<gene>
    <name evidence="1" type="ORF">GCM10011534_42740</name>
</gene>
<name>A0A917TAW1_9RHOB</name>